<evidence type="ECO:0000259" key="2">
    <source>
        <dbReference type="PROSITE" id="PS50011"/>
    </source>
</evidence>
<organism evidence="3">
    <name type="scientific">Zea mays</name>
    <name type="common">Maize</name>
    <dbReference type="NCBI Taxonomy" id="4577"/>
    <lineage>
        <taxon>Eukaryota</taxon>
        <taxon>Viridiplantae</taxon>
        <taxon>Streptophyta</taxon>
        <taxon>Embryophyta</taxon>
        <taxon>Tracheophyta</taxon>
        <taxon>Spermatophyta</taxon>
        <taxon>Magnoliopsida</taxon>
        <taxon>Liliopsida</taxon>
        <taxon>Poales</taxon>
        <taxon>Poaceae</taxon>
        <taxon>PACMAD clade</taxon>
        <taxon>Panicoideae</taxon>
        <taxon>Andropogonodae</taxon>
        <taxon>Andropogoneae</taxon>
        <taxon>Tripsacinae</taxon>
        <taxon>Zea</taxon>
    </lineage>
</organism>
<accession>B4FDW9</accession>
<dbReference type="Gene3D" id="1.10.510.10">
    <property type="entry name" value="Transferase(Phosphotransferase) domain 1"/>
    <property type="match status" value="1"/>
</dbReference>
<dbReference type="SUPFAM" id="SSF56112">
    <property type="entry name" value="Protein kinase-like (PK-like)"/>
    <property type="match status" value="1"/>
</dbReference>
<feature type="domain" description="Protein kinase" evidence="2">
    <location>
        <begin position="1"/>
        <end position="239"/>
    </location>
</feature>
<name>B4FDW9_MAIZE</name>
<dbReference type="FunFam" id="1.10.510.10:FF:000290">
    <property type="entry name" value="LRR receptor-like serine/threonine-protein kinase ERECTA"/>
    <property type="match status" value="1"/>
</dbReference>
<dbReference type="InterPro" id="IPR011009">
    <property type="entry name" value="Kinase-like_dom_sf"/>
</dbReference>
<dbReference type="AlphaFoldDB" id="B4FDW9"/>
<dbReference type="GO" id="GO:0005524">
    <property type="term" value="F:ATP binding"/>
    <property type="evidence" value="ECO:0007669"/>
    <property type="project" value="InterPro"/>
</dbReference>
<feature type="region of interest" description="Disordered" evidence="1">
    <location>
        <begin position="243"/>
        <end position="265"/>
    </location>
</feature>
<proteinExistence type="evidence at transcript level"/>
<protein>
    <recommendedName>
        <fullName evidence="2">Protein kinase domain-containing protein</fullName>
    </recommendedName>
</protein>
<dbReference type="InterPro" id="IPR000719">
    <property type="entry name" value="Prot_kinase_dom"/>
</dbReference>
<sequence length="310" mass="33139">MAATEAATDTGSSRRSQDDTTTLVPHSGNLGEPIQKGVKTTRFKDDDEVVEITIVQRDSVAIEDVRVVDDGGSGHSNGFDGLSLVSPSSSRSGKLSSKNILLDKDYEAHLADFGIAKSLCVSKTHTSTYVMGTIGYIDPEYARTSRINEKSDVYSYGIVLLELLTGKKPVDDECNLHHLILSKAAENTVMETVDQDITDTCKDLGEVKKVFQLALLCSKRQPSDRPTMHEVARVLDSLVCPAGPPPKQAQAQAQAQASEKPSTTAPSYVSEYVGLRGGGGGSALSCTNSSSASDAELFMKFGEVISRSTE</sequence>
<dbReference type="PANTHER" id="PTHR48055">
    <property type="entry name" value="LEUCINE-RICH REPEAT RECEPTOR PROTEIN KINASE EMS1"/>
    <property type="match status" value="1"/>
</dbReference>
<feature type="region of interest" description="Disordered" evidence="1">
    <location>
        <begin position="1"/>
        <end position="38"/>
    </location>
</feature>
<feature type="compositionally biased region" description="Polar residues" evidence="1">
    <location>
        <begin position="7"/>
        <end position="24"/>
    </location>
</feature>
<dbReference type="GO" id="GO:0004672">
    <property type="term" value="F:protein kinase activity"/>
    <property type="evidence" value="ECO:0007669"/>
    <property type="project" value="InterPro"/>
</dbReference>
<reference evidence="3" key="1">
    <citation type="journal article" date="2009" name="PLoS Genet.">
        <title>Sequencing, mapping, and analysis of 27,455 maize full-length cDNAs.</title>
        <authorList>
            <person name="Soderlund C."/>
            <person name="Descour A."/>
            <person name="Kudrna D."/>
            <person name="Bomhoff M."/>
            <person name="Boyd L."/>
            <person name="Currie J."/>
            <person name="Angelova A."/>
            <person name="Collura K."/>
            <person name="Wissotski M."/>
            <person name="Ashley E."/>
            <person name="Morrow D."/>
            <person name="Fernandes J."/>
            <person name="Walbot V."/>
            <person name="Yu Y."/>
        </authorList>
    </citation>
    <scope>NUCLEOTIDE SEQUENCE</scope>
    <source>
        <strain evidence="3">B73</strain>
    </source>
</reference>
<evidence type="ECO:0000313" key="3">
    <source>
        <dbReference type="EMBL" id="ACF80312.1"/>
    </source>
</evidence>
<dbReference type="PROSITE" id="PS50011">
    <property type="entry name" value="PROTEIN_KINASE_DOM"/>
    <property type="match status" value="1"/>
</dbReference>
<dbReference type="InterPro" id="IPR051564">
    <property type="entry name" value="LRR_receptor-like_kinase"/>
</dbReference>
<evidence type="ECO:0000256" key="1">
    <source>
        <dbReference type="SAM" id="MobiDB-lite"/>
    </source>
</evidence>
<dbReference type="Pfam" id="PF07714">
    <property type="entry name" value="PK_Tyr_Ser-Thr"/>
    <property type="match status" value="1"/>
</dbReference>
<dbReference type="ExpressionAtlas" id="B4FDW9">
    <property type="expression patterns" value="baseline and differential"/>
</dbReference>
<dbReference type="EMBL" id="BT035307">
    <property type="protein sequence ID" value="ACF80312.1"/>
    <property type="molecule type" value="mRNA"/>
</dbReference>
<dbReference type="InterPro" id="IPR001245">
    <property type="entry name" value="Ser-Thr/Tyr_kinase_cat_dom"/>
</dbReference>
<feature type="compositionally biased region" description="Low complexity" evidence="1">
    <location>
        <begin position="248"/>
        <end position="257"/>
    </location>
</feature>
<dbReference type="PANTHER" id="PTHR48055:SF46">
    <property type="entry name" value="LEUCINE-RICH REPEAT SERINE_THREONINE-PROTEIN KINASE 1"/>
    <property type="match status" value="1"/>
</dbReference>